<feature type="transmembrane region" description="Helical" evidence="1">
    <location>
        <begin position="919"/>
        <end position="937"/>
    </location>
</feature>
<dbReference type="Pfam" id="PF12770">
    <property type="entry name" value="CHAT"/>
    <property type="match status" value="1"/>
</dbReference>
<feature type="domain" description="CHAT" evidence="2">
    <location>
        <begin position="631"/>
        <end position="909"/>
    </location>
</feature>
<keyword evidence="1" id="KW-0812">Transmembrane</keyword>
<dbReference type="InterPro" id="IPR024983">
    <property type="entry name" value="CHAT_dom"/>
</dbReference>
<accession>G0L549</accession>
<name>G0L549_ZOBGA</name>
<dbReference type="SMART" id="SM00028">
    <property type="entry name" value="TPR"/>
    <property type="match status" value="3"/>
</dbReference>
<dbReference type="PATRIC" id="fig|63186.3.peg.1873"/>
<evidence type="ECO:0000313" key="4">
    <source>
        <dbReference type="Proteomes" id="UP000008898"/>
    </source>
</evidence>
<keyword evidence="1" id="KW-1133">Transmembrane helix</keyword>
<dbReference type="Proteomes" id="UP000008898">
    <property type="component" value="Chromosome"/>
</dbReference>
<dbReference type="RefSeq" id="WP_013993260.1">
    <property type="nucleotide sequence ID" value="NC_015844.1"/>
</dbReference>
<keyword evidence="4" id="KW-1185">Reference proteome</keyword>
<dbReference type="OrthoDB" id="9771112at2"/>
<reference evidence="4" key="1">
    <citation type="submission" date="2009-07" db="EMBL/GenBank/DDBJ databases">
        <title>Complete genome sequence of Zobellia galactanivorans Dsij.</title>
        <authorList>
            <consortium name="Genoscope - CEA"/>
        </authorList>
    </citation>
    <scope>NUCLEOTIDE SEQUENCE [LARGE SCALE GENOMIC DNA]</scope>
    <source>
        <strain evidence="4">DSM 12802 / CCUG 47099 / CIP 106680 / NCIMB 13871 / Dsij</strain>
    </source>
</reference>
<dbReference type="STRING" id="63186.ZOBELLIA_1899"/>
<gene>
    <name evidence="3" type="ordered locus">zobellia_1899</name>
</gene>
<dbReference type="PANTHER" id="PTHR10098">
    <property type="entry name" value="RAPSYN-RELATED"/>
    <property type="match status" value="1"/>
</dbReference>
<dbReference type="Gene3D" id="1.25.40.10">
    <property type="entry name" value="Tetratricopeptide repeat domain"/>
    <property type="match status" value="2"/>
</dbReference>
<evidence type="ECO:0000313" key="3">
    <source>
        <dbReference type="EMBL" id="CAZ95952.1"/>
    </source>
</evidence>
<sequence length="945" mass="108667">MKYLHCIGFFFVFIAQGVSQVDSIGLDEAFGRAFENHYTNKDSAYFYYDKVISMADAQDNLDVLMGGLSYLINANSNFYDLEQYGDNLERMGTLLESDARLDSFALKQVYEQRLLFDRGNYHYKLKDYVTAQNYFLELYGQLKSIPQNELTALDIDTLSAIYSFLGLIHRHTGRYEQAEFYYTQDLRLIETYSDSIEDARSVGFNTKKLLSQVYEDQNNTTEANRLLQEALIFYKTKVDNPRFKNNFLSTYMLLAKNYINQEDFDSAIAVLNENNVIRPEDNPFKKEVDMIYGDAFLGKKEFSTALSYYQKTLKSYQEYRRNKPHQDIAEAYGKIAELHLRRMDFKQGLQAVQDAFLNAGNHIADSESNPSPDQTFSKIQLLHLLDIKLQLLQMALGKTGELNYEEQALRTSDAILKTFDALKGEFDSKLDKQFLAERVYPIFYRMLAIVYRSYERNPSSKTIGFALNIAEKNKDFVLLEALRNAQATKYGGVPPQLLNKEVQLRAGITHLEKQLFDATDTITNYQEQLFDLKQEYYGLLKKLRTDFPKYYELKYESERLDLAGVKKRVLKDGSALVSYTVADDWLYVIMLHGQGEKFIKLPFDQDDQNKVKELYRLLSHPSLTGQEPIKELGGQLFEKLLERPLRGFDGEEVTIVPDGVLHYLPFDLLSDNDDYVLKTKSIGYANSVASLMKLKAKRKAETNSVLAFAPSFSGEGPVQGVRQFGRLLYNDDEVSKIDRFYHTEVVLDEKATLSYFKSNLSRYNILHLATHASANDAFPDYSYLAFSAEADSVQHNILYIKDLYNIALDADMVTLSACQTGIGKLQKGQGMLSLSKGFYYAGAKSLVNTLWKINDKSSVRLMEDFYEGLSEGKSKTRALRDAKLKYLESTDDELLKHPYYWSAFVVSGDGSPLSDHSFWWYWGAAILALVVFLIWFWKRRTQINL</sequence>
<evidence type="ECO:0000259" key="2">
    <source>
        <dbReference type="Pfam" id="PF12770"/>
    </source>
</evidence>
<proteinExistence type="predicted"/>
<organism evidence="3 4">
    <name type="scientific">Zobellia galactanivorans (strain DSM 12802 / CCUG 47099 / CIP 106680 / NCIMB 13871 / Dsij)</name>
    <dbReference type="NCBI Taxonomy" id="63186"/>
    <lineage>
        <taxon>Bacteria</taxon>
        <taxon>Pseudomonadati</taxon>
        <taxon>Bacteroidota</taxon>
        <taxon>Flavobacteriia</taxon>
        <taxon>Flavobacteriales</taxon>
        <taxon>Flavobacteriaceae</taxon>
        <taxon>Zobellia</taxon>
    </lineage>
</organism>
<keyword evidence="1" id="KW-0472">Membrane</keyword>
<dbReference type="AlphaFoldDB" id="G0L549"/>
<dbReference type="HOGENOM" id="CLU_002404_2_0_10"/>
<dbReference type="EMBL" id="FP476056">
    <property type="protein sequence ID" value="CAZ95952.1"/>
    <property type="molecule type" value="Genomic_DNA"/>
</dbReference>
<dbReference type="InterPro" id="IPR011990">
    <property type="entry name" value="TPR-like_helical_dom_sf"/>
</dbReference>
<protein>
    <submittedName>
        <fullName evidence="3">TPR repeats protein</fullName>
    </submittedName>
</protein>
<dbReference type="SUPFAM" id="SSF48452">
    <property type="entry name" value="TPR-like"/>
    <property type="match status" value="1"/>
</dbReference>
<evidence type="ECO:0000256" key="1">
    <source>
        <dbReference type="SAM" id="Phobius"/>
    </source>
</evidence>
<dbReference type="InterPro" id="IPR019734">
    <property type="entry name" value="TPR_rpt"/>
</dbReference>
<dbReference type="KEGG" id="zga:ZOBELLIA_1899"/>
<reference evidence="3 4" key="2">
    <citation type="journal article" date="2012" name="Environ. Microbiol.">
        <title>Characterization of the first alginolytic operons in a marine bacterium: from their emergence in marine Flavobacteriia to their independent transfers to marine Proteobacteria and human gut Bacteroides.</title>
        <authorList>
            <person name="Thomas F."/>
            <person name="Barbeyron T."/>
            <person name="Tonon T."/>
            <person name="Genicot S."/>
            <person name="Czjzek M."/>
            <person name="Michel G."/>
        </authorList>
    </citation>
    <scope>NUCLEOTIDE SEQUENCE [LARGE SCALE GENOMIC DNA]</scope>
    <source>
        <strain evidence="4">DSM 12802 / CCUG 47099 / CIP 106680 / NCIMB 13871 / Dsij</strain>
    </source>
</reference>